<dbReference type="Proteomes" id="UP001415169">
    <property type="component" value="Unassembled WGS sequence"/>
</dbReference>
<dbReference type="Pfam" id="PF01329">
    <property type="entry name" value="Pterin_4a"/>
    <property type="match status" value="1"/>
</dbReference>
<dbReference type="EMBL" id="BAABBV010000001">
    <property type="protein sequence ID" value="GAA4154613.1"/>
    <property type="molecule type" value="Genomic_DNA"/>
</dbReference>
<reference evidence="7" key="2">
    <citation type="submission" date="2023-12" db="EMBL/GenBank/DDBJ databases">
        <authorList>
            <person name="Sun Q."/>
            <person name="Inoue M."/>
        </authorList>
    </citation>
    <scope>NUCLEOTIDE SEQUENCE</scope>
    <source>
        <strain evidence="7">JCM 17590</strain>
    </source>
</reference>
<dbReference type="Pfam" id="PF18029">
    <property type="entry name" value="Glyoxalase_6"/>
    <property type="match status" value="1"/>
</dbReference>
<proteinExistence type="inferred from homology"/>
<name>A0ABP7ZDS8_9MICO</name>
<comment type="similarity">
    <text evidence="2">Belongs to the pterin-4-alpha-carbinolamine dehydratase family.</text>
</comment>
<organism evidence="7 8">
    <name type="scientific">Gryllotalpicola daejeonensis</name>
    <dbReference type="NCBI Taxonomy" id="993087"/>
    <lineage>
        <taxon>Bacteria</taxon>
        <taxon>Bacillati</taxon>
        <taxon>Actinomycetota</taxon>
        <taxon>Actinomycetes</taxon>
        <taxon>Micrococcales</taxon>
        <taxon>Microbacteriaceae</taxon>
        <taxon>Gryllotalpicola</taxon>
    </lineage>
</organism>
<dbReference type="CDD" id="cd06587">
    <property type="entry name" value="VOC"/>
    <property type="match status" value="1"/>
</dbReference>
<dbReference type="InterPro" id="IPR041581">
    <property type="entry name" value="Glyoxalase_6"/>
</dbReference>
<evidence type="ECO:0000256" key="2">
    <source>
        <dbReference type="ARBA" id="ARBA00006472"/>
    </source>
</evidence>
<gene>
    <name evidence="7" type="ORF">GCM10022286_02440</name>
</gene>
<comment type="caution">
    <text evidence="7">The sequence shown here is derived from an EMBL/GenBank/DDBJ whole genome shotgun (WGS) entry which is preliminary data.</text>
</comment>
<reference evidence="7" key="1">
    <citation type="journal article" date="2014" name="Int. J. Syst. Evol. Microbiol.">
        <title>Complete genome of a new Firmicutes species belonging to the dominant human colonic microbiota ('Ruminococcus bicirculans') reveals two chromosomes and a selective capacity to utilize plant glucans.</title>
        <authorList>
            <consortium name="NISC Comparative Sequencing Program"/>
            <person name="Wegmann U."/>
            <person name="Louis P."/>
            <person name="Goesmann A."/>
            <person name="Henrissat B."/>
            <person name="Duncan S.H."/>
            <person name="Flint H.J."/>
        </authorList>
    </citation>
    <scope>NUCLEOTIDE SEQUENCE</scope>
    <source>
        <strain evidence="7">JCM 17590</strain>
    </source>
</reference>
<evidence type="ECO:0000256" key="1">
    <source>
        <dbReference type="ARBA" id="ARBA00001554"/>
    </source>
</evidence>
<evidence type="ECO:0000256" key="4">
    <source>
        <dbReference type="ARBA" id="ARBA00021735"/>
    </source>
</evidence>
<comment type="catalytic activity">
    <reaction evidence="1">
        <text>(4aS,6R)-4a-hydroxy-L-erythro-5,6,7,8-tetrahydrobiopterin = (6R)-L-erythro-6,7-dihydrobiopterin + H2O</text>
        <dbReference type="Rhea" id="RHEA:11920"/>
        <dbReference type="ChEBI" id="CHEBI:15377"/>
        <dbReference type="ChEBI" id="CHEBI:15642"/>
        <dbReference type="ChEBI" id="CHEBI:43120"/>
        <dbReference type="EC" id="4.2.1.96"/>
    </reaction>
</comment>
<accession>A0ABP7ZDS8</accession>
<evidence type="ECO:0000256" key="5">
    <source>
        <dbReference type="ARBA" id="ARBA00023239"/>
    </source>
</evidence>
<evidence type="ECO:0000313" key="7">
    <source>
        <dbReference type="EMBL" id="GAA4154613.1"/>
    </source>
</evidence>
<dbReference type="PANTHER" id="PTHR35908:SF1">
    <property type="entry name" value="CONSERVED PROTEIN"/>
    <property type="match status" value="1"/>
</dbReference>
<evidence type="ECO:0000313" key="8">
    <source>
        <dbReference type="Proteomes" id="UP001415169"/>
    </source>
</evidence>
<evidence type="ECO:0000256" key="3">
    <source>
        <dbReference type="ARBA" id="ARBA00013252"/>
    </source>
</evidence>
<protein>
    <recommendedName>
        <fullName evidence="4">Putative pterin-4-alpha-carbinolamine dehydratase</fullName>
        <ecNumber evidence="3">4.2.1.96</ecNumber>
    </recommendedName>
</protein>
<dbReference type="SUPFAM" id="SSF54593">
    <property type="entry name" value="Glyoxalase/Bleomycin resistance protein/Dihydroxybiphenyl dioxygenase"/>
    <property type="match status" value="1"/>
</dbReference>
<dbReference type="PANTHER" id="PTHR35908">
    <property type="entry name" value="HYPOTHETICAL FUSION PROTEIN"/>
    <property type="match status" value="1"/>
</dbReference>
<dbReference type="Gene3D" id="3.10.180.10">
    <property type="entry name" value="2,3-Dihydroxybiphenyl 1,2-Dioxygenase, domain 1"/>
    <property type="match status" value="1"/>
</dbReference>
<dbReference type="Gene3D" id="3.30.1360.20">
    <property type="entry name" value="Transcriptional coactivator/pterin dehydratase"/>
    <property type="match status" value="1"/>
</dbReference>
<keyword evidence="8" id="KW-1185">Reference proteome</keyword>
<dbReference type="InterPro" id="IPR036428">
    <property type="entry name" value="PCD_sf"/>
</dbReference>
<dbReference type="EC" id="4.2.1.96" evidence="3"/>
<dbReference type="SUPFAM" id="SSF55248">
    <property type="entry name" value="PCD-like"/>
    <property type="match status" value="1"/>
</dbReference>
<dbReference type="InterPro" id="IPR001533">
    <property type="entry name" value="Pterin_deHydtase"/>
</dbReference>
<feature type="domain" description="Glyoxalase-like" evidence="6">
    <location>
        <begin position="115"/>
        <end position="215"/>
    </location>
</feature>
<dbReference type="InterPro" id="IPR029068">
    <property type="entry name" value="Glyas_Bleomycin-R_OHBP_Dase"/>
</dbReference>
<sequence length="225" mass="24744">MWRMVESITSQRFHEFPGVDGWRVISTGAATYFPTGSFAKGVELVTRIGELADAANHHPDVDLRYPGVQVRLQTHEVKEQGWMLSERDAALAAQITDAAHALGIEPDPSRVQALQIAIDALDIAKLRPFWAVVLGYELVGDEDVTDPAAFGPNVWFQQMDAPRPQRNRIHVDLYVPADVAPQRVEAALAAGGSVVRDNGPNWWTLADPEGNEVDVAPWPDGFSGW</sequence>
<dbReference type="CDD" id="cd00488">
    <property type="entry name" value="PCD_DCoH"/>
    <property type="match status" value="1"/>
</dbReference>
<evidence type="ECO:0000259" key="6">
    <source>
        <dbReference type="Pfam" id="PF18029"/>
    </source>
</evidence>
<keyword evidence="5" id="KW-0456">Lyase</keyword>